<dbReference type="AlphaFoldDB" id="A0A2A2SCP7"/>
<keyword evidence="1 3" id="KW-0378">Hydrolase</keyword>
<accession>A0A2A2SCP7</accession>
<keyword evidence="6" id="KW-0119">Carbohydrate metabolism</keyword>
<dbReference type="EMBL" id="NSLI01000004">
    <property type="protein sequence ID" value="PAX06952.1"/>
    <property type="molecule type" value="Genomic_DNA"/>
</dbReference>
<feature type="signal peptide" evidence="4">
    <location>
        <begin position="1"/>
        <end position="18"/>
    </location>
</feature>
<reference evidence="7" key="1">
    <citation type="submission" date="2017-09" db="EMBL/GenBank/DDBJ databases">
        <authorList>
            <person name="Feng G."/>
            <person name="Zhu H."/>
        </authorList>
    </citation>
    <scope>NUCLEOTIDE SEQUENCE [LARGE SCALE GENOMIC DNA]</scope>
    <source>
        <strain evidence="7">1PNM-20</strain>
    </source>
</reference>
<feature type="chain" id="PRO_5012878247" evidence="4">
    <location>
        <begin position="19"/>
        <end position="394"/>
    </location>
</feature>
<keyword evidence="2 3" id="KW-0326">Glycosidase</keyword>
<evidence type="ECO:0000259" key="5">
    <source>
        <dbReference type="Pfam" id="PF00150"/>
    </source>
</evidence>
<organism evidence="6 7">
    <name type="scientific">Sphingomonas lenta</name>
    <dbReference type="NCBI Taxonomy" id="1141887"/>
    <lineage>
        <taxon>Bacteria</taxon>
        <taxon>Pseudomonadati</taxon>
        <taxon>Pseudomonadota</taxon>
        <taxon>Alphaproteobacteria</taxon>
        <taxon>Sphingomonadales</taxon>
        <taxon>Sphingomonadaceae</taxon>
        <taxon>Sphingomonas</taxon>
    </lineage>
</organism>
<comment type="similarity">
    <text evidence="3">Belongs to the glycosyl hydrolase 5 (cellulase A) family.</text>
</comment>
<dbReference type="InterPro" id="IPR001547">
    <property type="entry name" value="Glyco_hydro_5"/>
</dbReference>
<proteinExistence type="inferred from homology"/>
<sequence length="394" mass="44503">MRPLLTLPLLLLAGVAAAQPAVVGQPVVSAPVGQGRWTPERAQAWYAAQPWIVGANFLPSTAINQLEMFQADTWDPRTIDRELALARSTGMNTVRVYLHDLLWDQDRAGFIKRIDEFLSIAHRHGIRPVLVLFDSCWDPDPQLGPQRRPLPGVHNSGWVQSPGRRRLVDRTEHPRLLTYVRGVVGRFAKDDRILVWDVWNEPDNGGGGSYEALQLPDEKAMVAELLPRAFAAAREAGATQPLTSGVWTGGSWAPDSATLDEIHRIQLAQSDVISFHHYGWPEGFEERIAELRRYGRPVLCTEWLARGFGSTVDMILPIAKRERVAVINWGLVDGDSQTRFPWDSWERPYVTRDPAVWHHDLFRVDGTPYRRREIELFRELTGRGQGTPAASTRR</sequence>
<keyword evidence="4" id="KW-0732">Signal</keyword>
<keyword evidence="7" id="KW-1185">Reference proteome</keyword>
<evidence type="ECO:0000256" key="2">
    <source>
        <dbReference type="ARBA" id="ARBA00023295"/>
    </source>
</evidence>
<dbReference type="InterPro" id="IPR017853">
    <property type="entry name" value="GH"/>
</dbReference>
<dbReference type="GO" id="GO:0045493">
    <property type="term" value="P:xylan catabolic process"/>
    <property type="evidence" value="ECO:0007669"/>
    <property type="project" value="UniProtKB-KW"/>
</dbReference>
<dbReference type="Pfam" id="PF00150">
    <property type="entry name" value="Cellulase"/>
    <property type="match status" value="1"/>
</dbReference>
<keyword evidence="6" id="KW-0858">Xylan degradation</keyword>
<evidence type="ECO:0000313" key="6">
    <source>
        <dbReference type="EMBL" id="PAX06952.1"/>
    </source>
</evidence>
<dbReference type="OrthoDB" id="9774262at2"/>
<feature type="domain" description="Glycoside hydrolase family 5" evidence="5">
    <location>
        <begin position="74"/>
        <end position="329"/>
    </location>
</feature>
<name>A0A2A2SCP7_9SPHN</name>
<dbReference type="SUPFAM" id="SSF51445">
    <property type="entry name" value="(Trans)glycosidases"/>
    <property type="match status" value="1"/>
</dbReference>
<evidence type="ECO:0000256" key="3">
    <source>
        <dbReference type="RuleBase" id="RU361153"/>
    </source>
</evidence>
<protein>
    <submittedName>
        <fullName evidence="6">1,4-beta-xylanase</fullName>
    </submittedName>
</protein>
<dbReference type="Proteomes" id="UP000218151">
    <property type="component" value="Unassembled WGS sequence"/>
</dbReference>
<keyword evidence="6" id="KW-0624">Polysaccharide degradation</keyword>
<comment type="caution">
    <text evidence="6">The sequence shown here is derived from an EMBL/GenBank/DDBJ whole genome shotgun (WGS) entry which is preliminary data.</text>
</comment>
<dbReference type="RefSeq" id="WP_095998778.1">
    <property type="nucleotide sequence ID" value="NZ_NSLI01000004.1"/>
</dbReference>
<gene>
    <name evidence="6" type="ORF">CKY28_12855</name>
</gene>
<evidence type="ECO:0000256" key="1">
    <source>
        <dbReference type="ARBA" id="ARBA00022801"/>
    </source>
</evidence>
<dbReference type="Gene3D" id="3.20.20.80">
    <property type="entry name" value="Glycosidases"/>
    <property type="match status" value="1"/>
</dbReference>
<evidence type="ECO:0000256" key="4">
    <source>
        <dbReference type="SAM" id="SignalP"/>
    </source>
</evidence>
<dbReference type="GO" id="GO:0004553">
    <property type="term" value="F:hydrolase activity, hydrolyzing O-glycosyl compounds"/>
    <property type="evidence" value="ECO:0007669"/>
    <property type="project" value="InterPro"/>
</dbReference>
<evidence type="ECO:0000313" key="7">
    <source>
        <dbReference type="Proteomes" id="UP000218151"/>
    </source>
</evidence>